<gene>
    <name evidence="5" type="ORF">LZ518_06265</name>
</gene>
<dbReference type="Pfam" id="PF01546">
    <property type="entry name" value="Peptidase_M20"/>
    <property type="match status" value="1"/>
</dbReference>
<keyword evidence="6" id="KW-1185">Reference proteome</keyword>
<evidence type="ECO:0000256" key="2">
    <source>
        <dbReference type="ARBA" id="ARBA00022723"/>
    </source>
</evidence>
<dbReference type="PANTHER" id="PTHR43270">
    <property type="entry name" value="BETA-ALA-HIS DIPEPTIDASE"/>
    <property type="match status" value="1"/>
</dbReference>
<evidence type="ECO:0000256" key="3">
    <source>
        <dbReference type="ARBA" id="ARBA00022801"/>
    </source>
</evidence>
<dbReference type="Gene3D" id="3.30.70.360">
    <property type="match status" value="1"/>
</dbReference>
<dbReference type="InterPro" id="IPR002933">
    <property type="entry name" value="Peptidase_M20"/>
</dbReference>
<dbReference type="SUPFAM" id="SSF53187">
    <property type="entry name" value="Zn-dependent exopeptidases"/>
    <property type="match status" value="1"/>
</dbReference>
<evidence type="ECO:0000259" key="4">
    <source>
        <dbReference type="Pfam" id="PF07687"/>
    </source>
</evidence>
<keyword evidence="2" id="KW-0479">Metal-binding</keyword>
<dbReference type="PANTHER" id="PTHR43270:SF8">
    <property type="entry name" value="DI- AND TRIPEPTIDASE DUG2-RELATED"/>
    <property type="match status" value="1"/>
</dbReference>
<proteinExistence type="predicted"/>
<dbReference type="Pfam" id="PF07687">
    <property type="entry name" value="M20_dimer"/>
    <property type="match status" value="1"/>
</dbReference>
<dbReference type="Proteomes" id="UP001165383">
    <property type="component" value="Unassembled WGS sequence"/>
</dbReference>
<organism evidence="5 6">
    <name type="scientific">Sphingomonas brevis</name>
    <dbReference type="NCBI Taxonomy" id="2908206"/>
    <lineage>
        <taxon>Bacteria</taxon>
        <taxon>Pseudomonadati</taxon>
        <taxon>Pseudomonadota</taxon>
        <taxon>Alphaproteobacteria</taxon>
        <taxon>Sphingomonadales</taxon>
        <taxon>Sphingomonadaceae</taxon>
        <taxon>Sphingomonas</taxon>
    </lineage>
</organism>
<name>A0ABT0S9I1_9SPHN</name>
<dbReference type="RefSeq" id="WP_249915156.1">
    <property type="nucleotide sequence ID" value="NZ_JAMGBB010000001.1"/>
</dbReference>
<keyword evidence="3" id="KW-0378">Hydrolase</keyword>
<protein>
    <submittedName>
        <fullName evidence="5">M20/M25/M40 family metallo-hydrolase</fullName>
    </submittedName>
</protein>
<evidence type="ECO:0000313" key="6">
    <source>
        <dbReference type="Proteomes" id="UP001165383"/>
    </source>
</evidence>
<comment type="caution">
    <text evidence="5">The sequence shown here is derived from an EMBL/GenBank/DDBJ whole genome shotgun (WGS) entry which is preliminary data.</text>
</comment>
<dbReference type="Gene3D" id="3.40.630.10">
    <property type="entry name" value="Zn peptidases"/>
    <property type="match status" value="1"/>
</dbReference>
<dbReference type="InterPro" id="IPR051458">
    <property type="entry name" value="Cyt/Met_Dipeptidase"/>
</dbReference>
<sequence length="494" mass="53570">MAMLAWTGQAHGSDLKADVQAWRSAHERQIINHLTELTAIPSVAARPDGLAKMATRLEAELKARGFAARLLPGPAGSPPAVFGSLDTAGAKRTVVFYAHYDGQPVDPATWRTDPFDPVMKAGPGAQAATIDWQGRAPPYDPEWRLFGRAASDDKSSIVAFLAAFDALRAKGQKPAINIKVFWEGEEELNSPGLRSTLETNRDLLKADLWLIGDGPLHQSRSPTLYFGARGNVDVEATVYGPSRPLHSGHYGNWAPNPAMLAVELISELRDPDGRILIPDFSADVRAASPAERAAIDHLPSVEEELREEYSLGRTEGTEGLAASTMRPALNIVGLRAGDGARAIPSQAMVSMDFRLVPDQTPERVKDQVEAYLTSKGWKVIHGDPDAATRRANGKLVKLDWRGGYPALRTPMDAPFAKAVIATVGDAAGRRPAVLPTMGGSVPIYLFSDVLKAPIVVLPIANHDNNQHAPNENARIQNLWDGIVTYAYLMTRLDW</sequence>
<keyword evidence="1" id="KW-0645">Protease</keyword>
<dbReference type="EMBL" id="JAMGBB010000001">
    <property type="protein sequence ID" value="MCL6740736.1"/>
    <property type="molecule type" value="Genomic_DNA"/>
</dbReference>
<reference evidence="5" key="1">
    <citation type="submission" date="2022-05" db="EMBL/GenBank/DDBJ databases">
        <authorList>
            <person name="Jo J.-H."/>
            <person name="Im W.-T."/>
        </authorList>
    </citation>
    <scope>NUCLEOTIDE SEQUENCE</scope>
    <source>
        <strain evidence="5">RB56-2</strain>
    </source>
</reference>
<accession>A0ABT0S9I1</accession>
<dbReference type="InterPro" id="IPR011650">
    <property type="entry name" value="Peptidase_M20_dimer"/>
</dbReference>
<feature type="domain" description="Peptidase M20 dimerisation" evidence="4">
    <location>
        <begin position="227"/>
        <end position="375"/>
    </location>
</feature>
<evidence type="ECO:0000313" key="5">
    <source>
        <dbReference type="EMBL" id="MCL6740736.1"/>
    </source>
</evidence>
<evidence type="ECO:0000256" key="1">
    <source>
        <dbReference type="ARBA" id="ARBA00022670"/>
    </source>
</evidence>